<dbReference type="InterPro" id="IPR003774">
    <property type="entry name" value="AlgH-like"/>
</dbReference>
<dbReference type="GO" id="GO:0005829">
    <property type="term" value="C:cytosol"/>
    <property type="evidence" value="ECO:0007669"/>
    <property type="project" value="TreeGrafter"/>
</dbReference>
<evidence type="ECO:0000313" key="3">
    <source>
        <dbReference type="EMBL" id="BCD98009.1"/>
    </source>
</evidence>
<dbReference type="KEGG" id="marq:MARGE09_P2210"/>
<keyword evidence="4" id="KW-1185">Reference proteome</keyword>
<gene>
    <name evidence="3" type="ORF">MARGE09_P2210</name>
</gene>
<dbReference type="HAMAP" id="MF_00758">
    <property type="entry name" value="UPF0301"/>
    <property type="match status" value="1"/>
</dbReference>
<dbReference type="PANTHER" id="PTHR30327:SF1">
    <property type="entry name" value="UPF0301 PROTEIN YQGE"/>
    <property type="match status" value="1"/>
</dbReference>
<dbReference type="EMBL" id="AP023086">
    <property type="protein sequence ID" value="BCD98009.1"/>
    <property type="molecule type" value="Genomic_DNA"/>
</dbReference>
<protein>
    <recommendedName>
        <fullName evidence="2">UPF0301 protein MARGE09_P2210</fullName>
    </recommendedName>
</protein>
<organism evidence="3 4">
    <name type="scientific">Marinagarivorans cellulosilyticus</name>
    <dbReference type="NCBI Taxonomy" id="2721545"/>
    <lineage>
        <taxon>Bacteria</taxon>
        <taxon>Pseudomonadati</taxon>
        <taxon>Pseudomonadota</taxon>
        <taxon>Gammaproteobacteria</taxon>
        <taxon>Cellvibrionales</taxon>
        <taxon>Cellvibrionaceae</taxon>
        <taxon>Marinagarivorans</taxon>
    </lineage>
</organism>
<dbReference type="Gene3D" id="3.40.1740.10">
    <property type="entry name" value="VC0467-like"/>
    <property type="match status" value="1"/>
</dbReference>
<evidence type="ECO:0000256" key="2">
    <source>
        <dbReference type="HAMAP-Rule" id="MF_00758"/>
    </source>
</evidence>
<comment type="similarity">
    <text evidence="1 2">Belongs to the UPF0301 (AlgH) family.</text>
</comment>
<name>A0AAN1WI62_9GAMM</name>
<dbReference type="RefSeq" id="WP_236982062.1">
    <property type="nucleotide sequence ID" value="NZ_AP023086.1"/>
</dbReference>
<evidence type="ECO:0000256" key="1">
    <source>
        <dbReference type="ARBA" id="ARBA00009600"/>
    </source>
</evidence>
<proteinExistence type="inferred from homology"/>
<dbReference type="AlphaFoldDB" id="A0AAN1WI62"/>
<dbReference type="Proteomes" id="UP001320119">
    <property type="component" value="Chromosome"/>
</dbReference>
<reference evidence="3 4" key="1">
    <citation type="journal article" date="2022" name="IScience">
        <title>An ultrasensitive nanofiber-based assay for enzymatic hydrolysis and deep-sea microbial degradation of cellulose.</title>
        <authorList>
            <person name="Tsudome M."/>
            <person name="Tachioka M."/>
            <person name="Miyazaki M."/>
            <person name="Uchimura K."/>
            <person name="Tsuda M."/>
            <person name="Takaki Y."/>
            <person name="Deguchi S."/>
        </authorList>
    </citation>
    <scope>NUCLEOTIDE SEQUENCE [LARGE SCALE GENOMIC DNA]</scope>
    <source>
        <strain evidence="3 4">GE09</strain>
    </source>
</reference>
<dbReference type="Pfam" id="PF02622">
    <property type="entry name" value="DUF179"/>
    <property type="match status" value="1"/>
</dbReference>
<dbReference type="PANTHER" id="PTHR30327">
    <property type="entry name" value="UNCHARACTERIZED PROTEIN YQGE"/>
    <property type="match status" value="1"/>
</dbReference>
<dbReference type="NCBIfam" id="NF001266">
    <property type="entry name" value="PRK00228.1-1"/>
    <property type="match status" value="1"/>
</dbReference>
<sequence>MQNSPLSLRNKFLVALPTMEDRNFDKAVTFICDHGDEGAMGIVINQPLELSLPEVFKQLNLPNPIELPTTSVLKGGPVKPQRGFLLHTPSDHDWHTSMRVTDELMLTASKDALESIAQGDGPSNYLFALGFAGWSPGQLETELKENCWLTIDADFDTLFNQPAEARWNSLYEKMGIDPGTIAVGGNA</sequence>
<accession>A0AAN1WI62</accession>
<evidence type="ECO:0000313" key="4">
    <source>
        <dbReference type="Proteomes" id="UP001320119"/>
    </source>
</evidence>
<dbReference type="SUPFAM" id="SSF143456">
    <property type="entry name" value="VC0467-like"/>
    <property type="match status" value="1"/>
</dbReference>